<dbReference type="Proteomes" id="UP001631957">
    <property type="component" value="Unassembled WGS sequence"/>
</dbReference>
<dbReference type="EMBL" id="JBJVNI010000024">
    <property type="protein sequence ID" value="MFM9614193.1"/>
    <property type="molecule type" value="Genomic_DNA"/>
</dbReference>
<reference evidence="1 2" key="1">
    <citation type="submission" date="2024-12" db="EMBL/GenBank/DDBJ databases">
        <title>Forecasting of Potato common scab and diversities of Pathogenic streptomyces spp. in china.</title>
        <authorList>
            <person name="Handique U."/>
            <person name="Wu J."/>
        </authorList>
    </citation>
    <scope>NUCLEOTIDE SEQUENCE [LARGE SCALE GENOMIC DNA]</scope>
    <source>
        <strain evidence="1 2">ZRIMU1530</strain>
    </source>
</reference>
<proteinExistence type="predicted"/>
<name>A0ABW9I3B9_9ACTN</name>
<sequence length="235" mass="24249">MTTDWAHLTHAYGSAADTPGLFARLDGGPGDKDVWADLWSSLCHQGTVYDASFAALPLLTDIATGRAPGAREEALLMAGLVVGAAGDGERQLYGAQIAELLPVARDVLAGIPADAPGDFVYHLQGLLAFEGAPFWATELELLLEEFEVTCPGCGGEWALSVGEDHEDFGVELLAVDAAELSGIGARLHALALGGGQSEVAESLTRLFGRARCGECEAVFGVAEALVGQGVGGAVE</sequence>
<keyword evidence="2" id="KW-1185">Reference proteome</keyword>
<dbReference type="RefSeq" id="WP_409122370.1">
    <property type="nucleotide sequence ID" value="NZ_JBJVNI010000024.1"/>
</dbReference>
<accession>A0ABW9I3B9</accession>
<organism evidence="1 2">
    <name type="scientific">Streptomyces niveiscabiei</name>
    <dbReference type="NCBI Taxonomy" id="164115"/>
    <lineage>
        <taxon>Bacteria</taxon>
        <taxon>Bacillati</taxon>
        <taxon>Actinomycetota</taxon>
        <taxon>Actinomycetes</taxon>
        <taxon>Kitasatosporales</taxon>
        <taxon>Streptomycetaceae</taxon>
        <taxon>Streptomyces</taxon>
    </lineage>
</organism>
<gene>
    <name evidence="1" type="ORF">ACKI18_36600</name>
</gene>
<evidence type="ECO:0000313" key="2">
    <source>
        <dbReference type="Proteomes" id="UP001631957"/>
    </source>
</evidence>
<evidence type="ECO:0000313" key="1">
    <source>
        <dbReference type="EMBL" id="MFM9614193.1"/>
    </source>
</evidence>
<protein>
    <submittedName>
        <fullName evidence="1">Uncharacterized protein</fullName>
    </submittedName>
</protein>
<comment type="caution">
    <text evidence="1">The sequence shown here is derived from an EMBL/GenBank/DDBJ whole genome shotgun (WGS) entry which is preliminary data.</text>
</comment>